<dbReference type="SUPFAM" id="SSF54637">
    <property type="entry name" value="Thioesterase/thiol ester dehydrase-isomerase"/>
    <property type="match status" value="1"/>
</dbReference>
<evidence type="ECO:0008006" key="5">
    <source>
        <dbReference type="Google" id="ProtNLM"/>
    </source>
</evidence>
<protein>
    <recommendedName>
        <fullName evidence="5">Thioesterase family protein</fullName>
    </recommendedName>
</protein>
<evidence type="ECO:0000259" key="2">
    <source>
        <dbReference type="Pfam" id="PF20789"/>
    </source>
</evidence>
<dbReference type="InterPro" id="IPR042171">
    <property type="entry name" value="Acyl-CoA_hotdog"/>
</dbReference>
<comment type="caution">
    <text evidence="3">The sequence shown here is derived from an EMBL/GenBank/DDBJ whole genome shotgun (WGS) entry which is preliminary data.</text>
</comment>
<dbReference type="RefSeq" id="WP_179446192.1">
    <property type="nucleotide sequence ID" value="NZ_JACBZS010000001.1"/>
</dbReference>
<dbReference type="Pfam" id="PF20789">
    <property type="entry name" value="4HBT_3C"/>
    <property type="match status" value="1"/>
</dbReference>
<gene>
    <name evidence="3" type="ORF">GGQ54_003097</name>
</gene>
<dbReference type="Gene3D" id="2.40.160.210">
    <property type="entry name" value="Acyl-CoA thioesterase, double hotdog domain"/>
    <property type="match status" value="1"/>
</dbReference>
<dbReference type="AlphaFoldDB" id="A0A7Z0DBX3"/>
<evidence type="ECO:0000259" key="1">
    <source>
        <dbReference type="Pfam" id="PF13622"/>
    </source>
</evidence>
<dbReference type="InterPro" id="IPR029069">
    <property type="entry name" value="HotDog_dom_sf"/>
</dbReference>
<dbReference type="EMBL" id="JACBZS010000001">
    <property type="protein sequence ID" value="NYI72537.1"/>
    <property type="molecule type" value="Genomic_DNA"/>
</dbReference>
<accession>A0A7Z0DBX3</accession>
<feature type="domain" description="Acyl-CoA thioesterase-like C-terminal" evidence="2">
    <location>
        <begin position="136"/>
        <end position="256"/>
    </location>
</feature>
<dbReference type="InterPro" id="IPR049450">
    <property type="entry name" value="ACOT8-like_C"/>
</dbReference>
<feature type="domain" description="Acyl-CoA thioesterase-like N-terminal HotDog" evidence="1">
    <location>
        <begin position="29"/>
        <end position="110"/>
    </location>
</feature>
<dbReference type="Proteomes" id="UP000527616">
    <property type="component" value="Unassembled WGS sequence"/>
</dbReference>
<keyword evidence="4" id="KW-1185">Reference proteome</keyword>
<dbReference type="Pfam" id="PF13622">
    <property type="entry name" value="4HBT_3"/>
    <property type="match status" value="1"/>
</dbReference>
<evidence type="ECO:0000313" key="3">
    <source>
        <dbReference type="EMBL" id="NYI72537.1"/>
    </source>
</evidence>
<reference evidence="3 4" key="1">
    <citation type="submission" date="2020-07" db="EMBL/GenBank/DDBJ databases">
        <title>Sequencing the genomes of 1000 actinobacteria strains.</title>
        <authorList>
            <person name="Klenk H.-P."/>
        </authorList>
    </citation>
    <scope>NUCLEOTIDE SEQUENCE [LARGE SCALE GENOMIC DNA]</scope>
    <source>
        <strain evidence="3 4">DSM 103164</strain>
    </source>
</reference>
<sequence>MQQPAAIPADPYFRSLGDGRYAPTAHTEGAWARDEQHMAPIGGLLVQELLDHEPRTDLQLARVSFDILGKIPLAEFTIEVRTLRPGRTIELVQAEASAGGRAFLRATGWRLVASDTSAVAGGAPPPPPTPDLLPSTPLATDWGGGYIDSLRVRPVRPPEPGHGEVWLGTDVALRDRGPVSDLARLAGLIDTANGVAPRRDPREWLYPNTDLTVHLYRQPIGGWLGLVVDVVWGETGVGLTSTTLFDERGAWGRAEQILTLRALRA</sequence>
<dbReference type="InterPro" id="IPR049449">
    <property type="entry name" value="TesB_ACOT8-like_N"/>
</dbReference>
<name>A0A7Z0DBX3_9ACTN</name>
<proteinExistence type="predicted"/>
<evidence type="ECO:0000313" key="4">
    <source>
        <dbReference type="Proteomes" id="UP000527616"/>
    </source>
</evidence>
<organism evidence="3 4">
    <name type="scientific">Naumannella cuiyingiana</name>
    <dbReference type="NCBI Taxonomy" id="1347891"/>
    <lineage>
        <taxon>Bacteria</taxon>
        <taxon>Bacillati</taxon>
        <taxon>Actinomycetota</taxon>
        <taxon>Actinomycetes</taxon>
        <taxon>Propionibacteriales</taxon>
        <taxon>Propionibacteriaceae</taxon>
        <taxon>Naumannella</taxon>
    </lineage>
</organism>